<organism evidence="4 5">
    <name type="scientific">Streptomyces aureoversilis</name>
    <dbReference type="NCBI Taxonomy" id="67277"/>
    <lineage>
        <taxon>Bacteria</taxon>
        <taxon>Bacillati</taxon>
        <taxon>Actinomycetota</taxon>
        <taxon>Actinomycetes</taxon>
        <taxon>Kitasatosporales</taxon>
        <taxon>Streptomycetaceae</taxon>
        <taxon>Streptomyces</taxon>
    </lineage>
</organism>
<dbReference type="SUPFAM" id="SSF53335">
    <property type="entry name" value="S-adenosyl-L-methionine-dependent methyltransferases"/>
    <property type="match status" value="1"/>
</dbReference>
<accession>A0ABV9ZRH9</accession>
<keyword evidence="2" id="KW-0808">Transferase</keyword>
<dbReference type="PANTHER" id="PTHR43861">
    <property type="entry name" value="TRANS-ACONITATE 2-METHYLTRANSFERASE-RELATED"/>
    <property type="match status" value="1"/>
</dbReference>
<evidence type="ECO:0000256" key="1">
    <source>
        <dbReference type="ARBA" id="ARBA00022603"/>
    </source>
</evidence>
<dbReference type="CDD" id="cd02440">
    <property type="entry name" value="AdoMet_MTases"/>
    <property type="match status" value="1"/>
</dbReference>
<dbReference type="Proteomes" id="UP001596222">
    <property type="component" value="Unassembled WGS sequence"/>
</dbReference>
<proteinExistence type="predicted"/>
<dbReference type="RefSeq" id="WP_382035842.1">
    <property type="nucleotide sequence ID" value="NZ_JBHSKJ010000001.1"/>
</dbReference>
<keyword evidence="1 4" id="KW-0489">Methyltransferase</keyword>
<dbReference type="InterPro" id="IPR041698">
    <property type="entry name" value="Methyltransf_25"/>
</dbReference>
<comment type="caution">
    <text evidence="4">The sequence shown here is derived from an EMBL/GenBank/DDBJ whole genome shotgun (WGS) entry which is preliminary data.</text>
</comment>
<feature type="domain" description="Methyltransferase" evidence="3">
    <location>
        <begin position="54"/>
        <end position="143"/>
    </location>
</feature>
<protein>
    <submittedName>
        <fullName evidence="4">Class I SAM-dependent DNA methyltransferase</fullName>
    </submittedName>
</protein>
<dbReference type="GO" id="GO:0008168">
    <property type="term" value="F:methyltransferase activity"/>
    <property type="evidence" value="ECO:0007669"/>
    <property type="project" value="UniProtKB-KW"/>
</dbReference>
<dbReference type="Pfam" id="PF13649">
    <property type="entry name" value="Methyltransf_25"/>
    <property type="match status" value="1"/>
</dbReference>
<sequence length="216" mass="23456">MTEPGFLSTTRAFYDAIATEYADRYRDILDDQPLERGMLGAFAELVRGAAEGPVADIGCGEGRVTAHLNALGLPVYGIDLSPQMIATARRTHPELRFEVGSMLSLDIPDGALAGAVVWYSIIHTPQELLPEVFAELQRVLAPGAPLLVAFQVGDEPLHIDRPFGHEVSLDFHRRQPDRIAEQLGGAGLAVRARLVREPEEGVEGTPQAFLLARKPA</sequence>
<gene>
    <name evidence="4" type="ORF">ACFPP6_00995</name>
</gene>
<dbReference type="EMBL" id="JBHSKJ010000001">
    <property type="protein sequence ID" value="MFC5143281.1"/>
    <property type="molecule type" value="Genomic_DNA"/>
</dbReference>
<dbReference type="InterPro" id="IPR029063">
    <property type="entry name" value="SAM-dependent_MTases_sf"/>
</dbReference>
<evidence type="ECO:0000256" key="2">
    <source>
        <dbReference type="ARBA" id="ARBA00022679"/>
    </source>
</evidence>
<name>A0ABV9ZRH9_9ACTN</name>
<dbReference type="GO" id="GO:0032259">
    <property type="term" value="P:methylation"/>
    <property type="evidence" value="ECO:0007669"/>
    <property type="project" value="UniProtKB-KW"/>
</dbReference>
<evidence type="ECO:0000313" key="5">
    <source>
        <dbReference type="Proteomes" id="UP001596222"/>
    </source>
</evidence>
<evidence type="ECO:0000313" key="4">
    <source>
        <dbReference type="EMBL" id="MFC5143281.1"/>
    </source>
</evidence>
<evidence type="ECO:0000259" key="3">
    <source>
        <dbReference type="Pfam" id="PF13649"/>
    </source>
</evidence>
<reference evidence="5" key="1">
    <citation type="journal article" date="2019" name="Int. J. Syst. Evol. Microbiol.">
        <title>The Global Catalogue of Microorganisms (GCM) 10K type strain sequencing project: providing services to taxonomists for standard genome sequencing and annotation.</title>
        <authorList>
            <consortium name="The Broad Institute Genomics Platform"/>
            <consortium name="The Broad Institute Genome Sequencing Center for Infectious Disease"/>
            <person name="Wu L."/>
            <person name="Ma J."/>
        </authorList>
    </citation>
    <scope>NUCLEOTIDE SEQUENCE [LARGE SCALE GENOMIC DNA]</scope>
    <source>
        <strain evidence="5">CGMCC 4.1641</strain>
    </source>
</reference>
<dbReference type="Gene3D" id="3.40.50.150">
    <property type="entry name" value="Vaccinia Virus protein VP39"/>
    <property type="match status" value="1"/>
</dbReference>
<keyword evidence="5" id="KW-1185">Reference proteome</keyword>
<dbReference type="PANTHER" id="PTHR43861:SF1">
    <property type="entry name" value="TRANS-ACONITATE 2-METHYLTRANSFERASE"/>
    <property type="match status" value="1"/>
</dbReference>